<dbReference type="InterPro" id="IPR049560">
    <property type="entry name" value="MeTrfase_RsmB-F_NOP2_cat"/>
</dbReference>
<evidence type="ECO:0000256" key="1">
    <source>
        <dbReference type="ARBA" id="ARBA00022603"/>
    </source>
</evidence>
<dbReference type="PRINTS" id="PR02008">
    <property type="entry name" value="RCMTFAMILY"/>
</dbReference>
<feature type="binding site" evidence="5">
    <location>
        <position position="384"/>
    </location>
    <ligand>
        <name>S-adenosyl-L-methionine</name>
        <dbReference type="ChEBI" id="CHEBI:59789"/>
    </ligand>
</feature>
<accession>A0ABV7FF66</accession>
<dbReference type="Pfam" id="PF01189">
    <property type="entry name" value="Methyltr_RsmB-F"/>
    <property type="match status" value="1"/>
</dbReference>
<comment type="caution">
    <text evidence="5">Lacks conserved residue(s) required for the propagation of feature annotation.</text>
</comment>
<proteinExistence type="inferred from homology"/>
<keyword evidence="2 5" id="KW-0808">Transferase</keyword>
<comment type="caution">
    <text evidence="7">The sequence shown here is derived from an EMBL/GenBank/DDBJ whole genome shotgun (WGS) entry which is preliminary data.</text>
</comment>
<evidence type="ECO:0000313" key="8">
    <source>
        <dbReference type="Proteomes" id="UP001595555"/>
    </source>
</evidence>
<name>A0ABV7FF66_9GAMM</name>
<dbReference type="EC" id="2.1.1.-" evidence="7"/>
<keyword evidence="4 5" id="KW-0694">RNA-binding</keyword>
<organism evidence="7 8">
    <name type="scientific">Cellvibrio fontiphilus</name>
    <dbReference type="NCBI Taxonomy" id="1815559"/>
    <lineage>
        <taxon>Bacteria</taxon>
        <taxon>Pseudomonadati</taxon>
        <taxon>Pseudomonadota</taxon>
        <taxon>Gammaproteobacteria</taxon>
        <taxon>Cellvibrionales</taxon>
        <taxon>Cellvibrionaceae</taxon>
        <taxon>Cellvibrio</taxon>
    </lineage>
</organism>
<evidence type="ECO:0000256" key="4">
    <source>
        <dbReference type="ARBA" id="ARBA00022884"/>
    </source>
</evidence>
<evidence type="ECO:0000256" key="2">
    <source>
        <dbReference type="ARBA" id="ARBA00022679"/>
    </source>
</evidence>
<dbReference type="PANTHER" id="PTHR22807:SF53">
    <property type="entry name" value="RIBOSOMAL RNA SMALL SUBUNIT METHYLTRANSFERASE B-RELATED"/>
    <property type="match status" value="1"/>
</dbReference>
<evidence type="ECO:0000256" key="3">
    <source>
        <dbReference type="ARBA" id="ARBA00022691"/>
    </source>
</evidence>
<feature type="active site" description="Nucleophile" evidence="5">
    <location>
        <position position="437"/>
    </location>
</feature>
<dbReference type="InterPro" id="IPR023267">
    <property type="entry name" value="RCMT"/>
</dbReference>
<feature type="domain" description="SAM-dependent MTase RsmB/NOP-type" evidence="6">
    <location>
        <begin position="210"/>
        <end position="485"/>
    </location>
</feature>
<dbReference type="InterPro" id="IPR001678">
    <property type="entry name" value="MeTrfase_RsmB-F_NOP2_dom"/>
</dbReference>
<dbReference type="GO" id="GO:0032259">
    <property type="term" value="P:methylation"/>
    <property type="evidence" value="ECO:0007669"/>
    <property type="project" value="UniProtKB-KW"/>
</dbReference>
<dbReference type="GO" id="GO:0008168">
    <property type="term" value="F:methyltransferase activity"/>
    <property type="evidence" value="ECO:0007669"/>
    <property type="project" value="UniProtKB-KW"/>
</dbReference>
<sequence>MQNFTEQTFSPSTGAIADASNFEDSRLVPLWRAWLAVAGTQPLDKWLKTAVRPLAHSGPTSKPEYDEVKKHNKFKPAKSTAARAASEAADTIALSLAMFSALRFQQLAAALEYAYRRSLDGSAPATDWNHWDSGWQPRDLQAISPIAFWYWIQLRVQGDQAKKNQAQLRDAEARRAFFRQWVSQLNPAEAPVFLLWHGLRPQWGDLLTARQTQSGWSEQTLHKFIAQQVSTPPLWLRVQKNAQPAEVASSLEQQGVKVLLGEQGLAAQGGAGVHTTQAYKEGLVEIQDLASQQIAAAVAAKPGQKVWDACAGAGGKTLAIAARMNNKGAVFATDLHAYKLDELKRRAKRADIFNVRAFTWDGAEALRLPKEAAQQNGFDWVLIDAPCSSAGTWRRNPDARWRFELADTAELIALQQQLLTHAAPAVRNGGRLVYATCSWQVSENEQQVQWFLNQHPGFSVESQTLLGAPEIDSDTMFVAVLGKQA</sequence>
<dbReference type="SUPFAM" id="SSF53335">
    <property type="entry name" value="S-adenosyl-L-methionine-dependent methyltransferases"/>
    <property type="match status" value="1"/>
</dbReference>
<keyword evidence="3 5" id="KW-0949">S-adenosyl-L-methionine</keyword>
<feature type="binding site" evidence="5">
    <location>
        <position position="361"/>
    </location>
    <ligand>
        <name>S-adenosyl-L-methionine</name>
        <dbReference type="ChEBI" id="CHEBI:59789"/>
    </ligand>
</feature>
<dbReference type="PANTHER" id="PTHR22807">
    <property type="entry name" value="NOP2 YEAST -RELATED NOL1/NOP2/FMU SUN DOMAIN-CONTAINING"/>
    <property type="match status" value="1"/>
</dbReference>
<keyword evidence="8" id="KW-1185">Reference proteome</keyword>
<feature type="binding site" evidence="5">
    <location>
        <position position="334"/>
    </location>
    <ligand>
        <name>S-adenosyl-L-methionine</name>
        <dbReference type="ChEBI" id="CHEBI:59789"/>
    </ligand>
</feature>
<gene>
    <name evidence="7" type="ORF">ACFODX_06750</name>
</gene>
<protein>
    <submittedName>
        <fullName evidence="7">RsmB/NOP family class I SAM-dependent RNA methyltransferase</fullName>
        <ecNumber evidence="7">2.1.1.-</ecNumber>
    </submittedName>
</protein>
<evidence type="ECO:0000313" key="7">
    <source>
        <dbReference type="EMBL" id="MFC3115250.1"/>
    </source>
</evidence>
<dbReference type="InterPro" id="IPR029063">
    <property type="entry name" value="SAM-dependent_MTases_sf"/>
</dbReference>
<comment type="similarity">
    <text evidence="5">Belongs to the class I-like SAM-binding methyltransferase superfamily. RsmB/NOP family.</text>
</comment>
<dbReference type="EMBL" id="JBHRTF010000003">
    <property type="protein sequence ID" value="MFC3115250.1"/>
    <property type="molecule type" value="Genomic_DNA"/>
</dbReference>
<dbReference type="PROSITE" id="PS51686">
    <property type="entry name" value="SAM_MT_RSMB_NOP"/>
    <property type="match status" value="1"/>
</dbReference>
<keyword evidence="1 5" id="KW-0489">Methyltransferase</keyword>
<dbReference type="Gene3D" id="3.40.50.150">
    <property type="entry name" value="Vaccinia Virus protein VP39"/>
    <property type="match status" value="1"/>
</dbReference>
<evidence type="ECO:0000256" key="5">
    <source>
        <dbReference type="PROSITE-ProRule" id="PRU01023"/>
    </source>
</evidence>
<dbReference type="RefSeq" id="WP_378117376.1">
    <property type="nucleotide sequence ID" value="NZ_JBHRTF010000003.1"/>
</dbReference>
<evidence type="ECO:0000259" key="6">
    <source>
        <dbReference type="PROSITE" id="PS51686"/>
    </source>
</evidence>
<dbReference type="Proteomes" id="UP001595555">
    <property type="component" value="Unassembled WGS sequence"/>
</dbReference>
<reference evidence="8" key="1">
    <citation type="journal article" date="2019" name="Int. J. Syst. Evol. Microbiol.">
        <title>The Global Catalogue of Microorganisms (GCM) 10K type strain sequencing project: providing services to taxonomists for standard genome sequencing and annotation.</title>
        <authorList>
            <consortium name="The Broad Institute Genomics Platform"/>
            <consortium name="The Broad Institute Genome Sequencing Center for Infectious Disease"/>
            <person name="Wu L."/>
            <person name="Ma J."/>
        </authorList>
    </citation>
    <scope>NUCLEOTIDE SEQUENCE [LARGE SCALE GENOMIC DNA]</scope>
    <source>
        <strain evidence="8">KCTC 52237</strain>
    </source>
</reference>
<dbReference type="CDD" id="cd02440">
    <property type="entry name" value="AdoMet_MTases"/>
    <property type="match status" value="1"/>
</dbReference>